<dbReference type="EMBL" id="OU895879">
    <property type="protein sequence ID" value="CAG9809599.1"/>
    <property type="molecule type" value="Genomic_DNA"/>
</dbReference>
<proteinExistence type="inferred from homology"/>
<keyword evidence="8" id="KW-1185">Reference proteome</keyword>
<evidence type="ECO:0000256" key="4">
    <source>
        <dbReference type="ARBA" id="ARBA00022989"/>
    </source>
</evidence>
<keyword evidence="3 6" id="KW-0812">Transmembrane</keyword>
<protein>
    <recommendedName>
        <fullName evidence="6">Choline transporter-like protein</fullName>
    </recommendedName>
</protein>
<feature type="transmembrane region" description="Helical" evidence="6">
    <location>
        <begin position="484"/>
        <end position="507"/>
    </location>
</feature>
<dbReference type="PANTHER" id="PTHR12385">
    <property type="entry name" value="CHOLINE TRANSPORTER-LIKE (SLC FAMILY 44)"/>
    <property type="match status" value="1"/>
</dbReference>
<evidence type="ECO:0000313" key="8">
    <source>
        <dbReference type="Proteomes" id="UP001153620"/>
    </source>
</evidence>
<comment type="similarity">
    <text evidence="2 6">Belongs to the CTL (choline transporter-like) family.</text>
</comment>
<dbReference type="GO" id="GO:0022857">
    <property type="term" value="F:transmembrane transporter activity"/>
    <property type="evidence" value="ECO:0007669"/>
    <property type="project" value="UniProtKB-UniRule"/>
</dbReference>
<keyword evidence="5 6" id="KW-0472">Membrane</keyword>
<reference evidence="7" key="1">
    <citation type="submission" date="2022-01" db="EMBL/GenBank/DDBJ databases">
        <authorList>
            <person name="King R."/>
        </authorList>
    </citation>
    <scope>NUCLEOTIDE SEQUENCE</scope>
</reference>
<dbReference type="PANTHER" id="PTHR12385:SF96">
    <property type="entry name" value="CHOLINE TRANSPORTER-LIKE PROTEIN"/>
    <property type="match status" value="1"/>
</dbReference>
<feature type="transmembrane region" description="Helical" evidence="6">
    <location>
        <begin position="308"/>
        <end position="330"/>
    </location>
</feature>
<feature type="transmembrane region" description="Helical" evidence="6">
    <location>
        <begin position="169"/>
        <end position="193"/>
    </location>
</feature>
<evidence type="ECO:0000256" key="3">
    <source>
        <dbReference type="ARBA" id="ARBA00022692"/>
    </source>
</evidence>
<accession>A0A9N9S473</accession>
<name>A0A9N9S473_9DIPT</name>
<reference evidence="7" key="2">
    <citation type="submission" date="2022-10" db="EMBL/GenBank/DDBJ databases">
        <authorList>
            <consortium name="ENA_rothamsted_submissions"/>
            <consortium name="culmorum"/>
            <person name="King R."/>
        </authorList>
    </citation>
    <scope>NUCLEOTIDE SEQUENCE</scope>
</reference>
<dbReference type="GO" id="GO:0005886">
    <property type="term" value="C:plasma membrane"/>
    <property type="evidence" value="ECO:0007669"/>
    <property type="project" value="UniProtKB-SubCell"/>
</dbReference>
<dbReference type="Pfam" id="PF04515">
    <property type="entry name" value="Choline_transpo"/>
    <property type="match status" value="1"/>
</dbReference>
<evidence type="ECO:0000256" key="5">
    <source>
        <dbReference type="ARBA" id="ARBA00023136"/>
    </source>
</evidence>
<feature type="transmembrane region" description="Helical" evidence="6">
    <location>
        <begin position="456"/>
        <end position="477"/>
    </location>
</feature>
<feature type="transmembrane region" description="Helical" evidence="6">
    <location>
        <begin position="139"/>
        <end position="162"/>
    </location>
</feature>
<feature type="transmembrane region" description="Helical" evidence="6">
    <location>
        <begin position="18"/>
        <end position="37"/>
    </location>
</feature>
<evidence type="ECO:0000256" key="2">
    <source>
        <dbReference type="ARBA" id="ARBA00007168"/>
    </source>
</evidence>
<feature type="transmembrane region" description="Helical" evidence="6">
    <location>
        <begin position="350"/>
        <end position="374"/>
    </location>
</feature>
<comment type="function">
    <text evidence="6">Choline transporter.</text>
</comment>
<gene>
    <name evidence="7" type="ORF">CHIRRI_LOCUS12420</name>
</gene>
<dbReference type="AlphaFoldDB" id="A0A9N9S473"/>
<evidence type="ECO:0000256" key="1">
    <source>
        <dbReference type="ARBA" id="ARBA00004141"/>
    </source>
</evidence>
<comment type="subcellular location">
    <subcellularLocation>
        <location evidence="6">Cell membrane</location>
        <topology evidence="6">Multi-pass membrane protein</topology>
    </subcellularLocation>
    <subcellularLocation>
        <location evidence="1">Membrane</location>
        <topology evidence="1">Multi-pass membrane protein</topology>
    </subcellularLocation>
</comment>
<evidence type="ECO:0000313" key="7">
    <source>
        <dbReference type="EMBL" id="CAG9809599.1"/>
    </source>
</evidence>
<feature type="transmembrane region" description="Helical" evidence="6">
    <location>
        <begin position="205"/>
        <end position="225"/>
    </location>
</feature>
<sequence length="565" mass="63714">MWAVRSEESGRKCTNISSLYFCIGFVVVMFVFVFYSIGNANLSRLTKGYDDCGNVCGLMNDGNPFDNCGTHDKRMLPNLQVDVTKKGNDTISHYKCVEKCQKGFVLVFNRCWKSESNSTDDINSQDFSTVFQEISQDLILTWPSIGLVCVVAFIFSYILLILFRYAIKYIIWIIYIGFVVLLAAASIGCWIGYFAGKSGEKEALLIPAIVFSIMTVITVIVLIWFRKRIRLVAQLFKEASKALIDIPTILFEPVLTFLALMLAFAPFMYFAIIVETSGKLEKGTALDGKFQATYQHNFGVYAARYLNIFAFIWFTQFIFGCQHFIIAGTISKWYFARDKTKLDSPIMKSFHHLVFFHLGSVCLGSMIITIVKIIKMIMSAIKQQARESNNPAAQCIACCCEWLIEQLEQLLQYLIRNAYIIVAKDGTPFFESGKKAFELLFRNLMDVVALNNFGDIVLIIGRLFIVGIAGFIGYELMNRPEVNVVAIPMVIAVVFAFLIAHCFISVFEMTVDTIFICFCEDCEENDGASKPYYMSESLMRVMAEMKESAGGQFNFGPIAGGNMHA</sequence>
<dbReference type="OrthoDB" id="420519at2759"/>
<dbReference type="InterPro" id="IPR007603">
    <property type="entry name" value="Choline_transptr-like"/>
</dbReference>
<organism evidence="7 8">
    <name type="scientific">Chironomus riparius</name>
    <dbReference type="NCBI Taxonomy" id="315576"/>
    <lineage>
        <taxon>Eukaryota</taxon>
        <taxon>Metazoa</taxon>
        <taxon>Ecdysozoa</taxon>
        <taxon>Arthropoda</taxon>
        <taxon>Hexapoda</taxon>
        <taxon>Insecta</taxon>
        <taxon>Pterygota</taxon>
        <taxon>Neoptera</taxon>
        <taxon>Endopterygota</taxon>
        <taxon>Diptera</taxon>
        <taxon>Nematocera</taxon>
        <taxon>Chironomoidea</taxon>
        <taxon>Chironomidae</taxon>
        <taxon>Chironominae</taxon>
        <taxon>Chironomus</taxon>
    </lineage>
</organism>
<keyword evidence="4 6" id="KW-1133">Transmembrane helix</keyword>
<dbReference type="Proteomes" id="UP001153620">
    <property type="component" value="Chromosome 3"/>
</dbReference>
<evidence type="ECO:0000256" key="6">
    <source>
        <dbReference type="RuleBase" id="RU368066"/>
    </source>
</evidence>